<dbReference type="OrthoDB" id="269151at2759"/>
<keyword evidence="1" id="KW-0547">Nucleotide-binding</keyword>
<dbReference type="EMBL" id="JMSN01000051">
    <property type="protein sequence ID" value="KDN44510.1"/>
    <property type="molecule type" value="Genomic_DNA"/>
</dbReference>
<comment type="caution">
    <text evidence="5">The sequence shown here is derived from an EMBL/GenBank/DDBJ whole genome shotgun (WGS) entry which is preliminary data.</text>
</comment>
<evidence type="ECO:0000313" key="6">
    <source>
        <dbReference type="Proteomes" id="UP000027361"/>
    </source>
</evidence>
<keyword evidence="2" id="KW-0342">GTP-binding</keyword>
<evidence type="ECO:0000256" key="1">
    <source>
        <dbReference type="ARBA" id="ARBA00022741"/>
    </source>
</evidence>
<dbReference type="InterPro" id="IPR023179">
    <property type="entry name" value="GTP-bd_ortho_bundle_sf"/>
</dbReference>
<dbReference type="SUPFAM" id="SSF52540">
    <property type="entry name" value="P-loop containing nucleoside triphosphate hydrolases"/>
    <property type="match status" value="1"/>
</dbReference>
<reference evidence="5 6" key="1">
    <citation type="submission" date="2014-05" db="EMBL/GenBank/DDBJ databases">
        <title>Draft genome sequence of a rare smut relative, Tilletiaria anomala UBC 951.</title>
        <authorList>
            <consortium name="DOE Joint Genome Institute"/>
            <person name="Toome M."/>
            <person name="Kuo A."/>
            <person name="Henrissat B."/>
            <person name="Lipzen A."/>
            <person name="Tritt A."/>
            <person name="Yoshinaga Y."/>
            <person name="Zane M."/>
            <person name="Barry K."/>
            <person name="Grigoriev I.V."/>
            <person name="Spatafora J.W."/>
            <person name="Aimea M.C."/>
        </authorList>
    </citation>
    <scope>NUCLEOTIDE SEQUENCE [LARGE SCALE GENOMIC DNA]</scope>
    <source>
        <strain evidence="5 6">UBC 951</strain>
    </source>
</reference>
<dbReference type="InParanoid" id="A0A066W143"/>
<feature type="domain" description="G" evidence="4">
    <location>
        <begin position="180"/>
        <end position="279"/>
    </location>
</feature>
<dbReference type="Gene3D" id="3.40.50.300">
    <property type="entry name" value="P-loop containing nucleotide triphosphate hydrolases"/>
    <property type="match status" value="1"/>
</dbReference>
<accession>A0A066W143</accession>
<dbReference type="STRING" id="1037660.A0A066W143"/>
<evidence type="ECO:0000256" key="3">
    <source>
        <dbReference type="SAM" id="MobiDB-lite"/>
    </source>
</evidence>
<dbReference type="GeneID" id="25264591"/>
<dbReference type="HOGENOM" id="CLU_031902_0_0_1"/>
<feature type="compositionally biased region" description="Polar residues" evidence="3">
    <location>
        <begin position="351"/>
        <end position="364"/>
    </location>
</feature>
<gene>
    <name evidence="5" type="ORF">K437DRAFT_257029</name>
</gene>
<keyword evidence="6" id="KW-1185">Reference proteome</keyword>
<dbReference type="PANTHER" id="PTHR45782:SF4">
    <property type="entry name" value="MITOCHONDRIAL RIBOSOME-ASSOCIATED GTPASE 1"/>
    <property type="match status" value="1"/>
</dbReference>
<dbReference type="GO" id="GO:0005525">
    <property type="term" value="F:GTP binding"/>
    <property type="evidence" value="ECO:0007669"/>
    <property type="project" value="UniProtKB-KW"/>
</dbReference>
<evidence type="ECO:0000259" key="4">
    <source>
        <dbReference type="Pfam" id="PF01926"/>
    </source>
</evidence>
<dbReference type="OMA" id="HWRLGKL"/>
<evidence type="ECO:0000256" key="2">
    <source>
        <dbReference type="ARBA" id="ARBA00023134"/>
    </source>
</evidence>
<dbReference type="FunCoup" id="A0A066W143">
    <property type="interactions" value="347"/>
</dbReference>
<feature type="region of interest" description="Disordered" evidence="3">
    <location>
        <begin position="333"/>
        <end position="364"/>
    </location>
</feature>
<dbReference type="Proteomes" id="UP000027361">
    <property type="component" value="Unassembled WGS sequence"/>
</dbReference>
<sequence>MARAARSLPALLRQVRAQTGSLPIVVEVRDARLPLSSINGFFETLLRGASRQSKQTRRKVGREAGPGPVGARLVVYTKADLVDKRIQRAISNAFAKPSSAAADANDPHNPKSCDMLFVDTRNDRDIKKLLALVHAKARHLASISDSSHSSFSSSSAKGRARSTLSGAFRHTPTPTSGVRLIILGMPNVGKSSLLNALRRVGVGGRKAFGTAPEPGFTRKLTGSVRITRSPTATAAGATVGGREGITALTAPLSASSLRSASQTPPIYVYDTPGIMLPYLGAGPEGVEKGFKLACTAGIKASLFDPLQLADYILWRLNRRWYTAWRAWVEEGGEKGQEPKPAYLTGLPLPSASASNTSPSQPQLNGPTDNITELLVALAHRAPGTLRKGGEADLDAAAQFFLERWRHGKLGCGELDCEVWDTVPDYAQQTMQDQVERQKQLQAIVNDKIGSQCRADARLPCVTPAADLAEESIDDGVPIAVHKPESTEGPTYTASASAIRAAQRSRYTDQRLQLPQESRNQQKKRVRKEALAKRRRKLLAAGIDVPKDMLRKSGII</sequence>
<dbReference type="GO" id="GO:0005739">
    <property type="term" value="C:mitochondrion"/>
    <property type="evidence" value="ECO:0007669"/>
    <property type="project" value="TreeGrafter"/>
</dbReference>
<proteinExistence type="predicted"/>
<dbReference type="RefSeq" id="XP_013242784.1">
    <property type="nucleotide sequence ID" value="XM_013387330.1"/>
</dbReference>
<name>A0A066W143_TILAU</name>
<dbReference type="GO" id="GO:0003924">
    <property type="term" value="F:GTPase activity"/>
    <property type="evidence" value="ECO:0007669"/>
    <property type="project" value="TreeGrafter"/>
</dbReference>
<organism evidence="5 6">
    <name type="scientific">Tilletiaria anomala (strain ATCC 24038 / CBS 436.72 / UBC 951)</name>
    <dbReference type="NCBI Taxonomy" id="1037660"/>
    <lineage>
        <taxon>Eukaryota</taxon>
        <taxon>Fungi</taxon>
        <taxon>Dikarya</taxon>
        <taxon>Basidiomycota</taxon>
        <taxon>Ustilaginomycotina</taxon>
        <taxon>Exobasidiomycetes</taxon>
        <taxon>Georgefischeriales</taxon>
        <taxon>Tilletiariaceae</taxon>
        <taxon>Tilletiaria</taxon>
    </lineage>
</organism>
<dbReference type="InterPro" id="IPR006073">
    <property type="entry name" value="GTP-bd"/>
</dbReference>
<protein>
    <recommendedName>
        <fullName evidence="4">G domain-containing protein</fullName>
    </recommendedName>
</protein>
<dbReference type="PANTHER" id="PTHR45782">
    <property type="entry name" value="MITOCHONDRIAL RIBOSOME-ASSOCIATED GTPASE 1"/>
    <property type="match status" value="1"/>
</dbReference>
<dbReference type="InterPro" id="IPR027417">
    <property type="entry name" value="P-loop_NTPase"/>
</dbReference>
<dbReference type="Gene3D" id="1.10.1580.10">
    <property type="match status" value="1"/>
</dbReference>
<dbReference type="AlphaFoldDB" id="A0A066W143"/>
<dbReference type="Pfam" id="PF01926">
    <property type="entry name" value="MMR_HSR1"/>
    <property type="match status" value="1"/>
</dbReference>
<dbReference type="GO" id="GO:0032543">
    <property type="term" value="P:mitochondrial translation"/>
    <property type="evidence" value="ECO:0007669"/>
    <property type="project" value="TreeGrafter"/>
</dbReference>
<evidence type="ECO:0000313" key="5">
    <source>
        <dbReference type="EMBL" id="KDN44510.1"/>
    </source>
</evidence>